<keyword evidence="2" id="KW-1185">Reference proteome</keyword>
<protein>
    <submittedName>
        <fullName evidence="1">Uncharacterized protein</fullName>
    </submittedName>
</protein>
<dbReference type="OrthoDB" id="3237761at2759"/>
<dbReference type="AlphaFoldDB" id="A0A9W8K1V0"/>
<reference evidence="1" key="1">
    <citation type="submission" date="2022-07" db="EMBL/GenBank/DDBJ databases">
        <title>Genome Sequence of Agrocybe chaxingu.</title>
        <authorList>
            <person name="Buettner E."/>
        </authorList>
    </citation>
    <scope>NUCLEOTIDE SEQUENCE</scope>
    <source>
        <strain evidence="1">MP-N11</strain>
    </source>
</reference>
<organism evidence="1 2">
    <name type="scientific">Agrocybe chaxingu</name>
    <dbReference type="NCBI Taxonomy" id="84603"/>
    <lineage>
        <taxon>Eukaryota</taxon>
        <taxon>Fungi</taxon>
        <taxon>Dikarya</taxon>
        <taxon>Basidiomycota</taxon>
        <taxon>Agaricomycotina</taxon>
        <taxon>Agaricomycetes</taxon>
        <taxon>Agaricomycetidae</taxon>
        <taxon>Agaricales</taxon>
        <taxon>Agaricineae</taxon>
        <taxon>Strophariaceae</taxon>
        <taxon>Agrocybe</taxon>
    </lineage>
</organism>
<evidence type="ECO:0000313" key="1">
    <source>
        <dbReference type="EMBL" id="KAJ3509609.1"/>
    </source>
</evidence>
<accession>A0A9W8K1V0</accession>
<dbReference type="EMBL" id="JANKHO010000464">
    <property type="protein sequence ID" value="KAJ3509609.1"/>
    <property type="molecule type" value="Genomic_DNA"/>
</dbReference>
<sequence>MVGTASDIVQAELQQNARYSPGTQVFFFNGTGDVEYATIQRSTRLPDGTKLLTLKIRGSQRTATLPAAGVTPVMF</sequence>
<name>A0A9W8K1V0_9AGAR</name>
<dbReference type="Proteomes" id="UP001148786">
    <property type="component" value="Unassembled WGS sequence"/>
</dbReference>
<evidence type="ECO:0000313" key="2">
    <source>
        <dbReference type="Proteomes" id="UP001148786"/>
    </source>
</evidence>
<comment type="caution">
    <text evidence="1">The sequence shown here is derived from an EMBL/GenBank/DDBJ whole genome shotgun (WGS) entry which is preliminary data.</text>
</comment>
<proteinExistence type="predicted"/>
<gene>
    <name evidence="1" type="ORF">NLJ89_g5138</name>
</gene>